<organism evidence="1 2">
    <name type="scientific">Actinomyces johnsonii F0542</name>
    <dbReference type="NCBI Taxonomy" id="1321818"/>
    <lineage>
        <taxon>Bacteria</taxon>
        <taxon>Bacillati</taxon>
        <taxon>Actinomycetota</taxon>
        <taxon>Actinomycetes</taxon>
        <taxon>Actinomycetales</taxon>
        <taxon>Actinomycetaceae</taxon>
        <taxon>Actinomyces</taxon>
    </lineage>
</organism>
<keyword evidence="2" id="KW-1185">Reference proteome</keyword>
<gene>
    <name evidence="1" type="ORF">HMPREF1979_00035</name>
</gene>
<comment type="caution">
    <text evidence="1">The sequence shown here is derived from an EMBL/GenBank/DDBJ whole genome shotgun (WGS) entry which is preliminary data.</text>
</comment>
<evidence type="ECO:0000313" key="2">
    <source>
        <dbReference type="Proteomes" id="UP000016536"/>
    </source>
</evidence>
<protein>
    <submittedName>
        <fullName evidence="1">Uncharacterized protein</fullName>
    </submittedName>
</protein>
<proteinExistence type="predicted"/>
<dbReference type="AlphaFoldDB" id="U1QVJ8"/>
<sequence>MFMDPACLTNASSTFLNACRYWFGNFSTIMFSTSDQQKLTHKEYRIVSVSIKFGRT</sequence>
<evidence type="ECO:0000313" key="1">
    <source>
        <dbReference type="EMBL" id="ERH25941.1"/>
    </source>
</evidence>
<reference evidence="1 2" key="1">
    <citation type="submission" date="2013-08" db="EMBL/GenBank/DDBJ databases">
        <authorList>
            <person name="Weinstock G."/>
            <person name="Sodergren E."/>
            <person name="Wylie T."/>
            <person name="Fulton L."/>
            <person name="Fulton R."/>
            <person name="Fronick C."/>
            <person name="O'Laughlin M."/>
            <person name="Godfrey J."/>
            <person name="Miner T."/>
            <person name="Herter B."/>
            <person name="Appelbaum E."/>
            <person name="Cordes M."/>
            <person name="Lek S."/>
            <person name="Wollam A."/>
            <person name="Pepin K.H."/>
            <person name="Palsikar V.B."/>
            <person name="Mitreva M."/>
            <person name="Wilson R.K."/>
        </authorList>
    </citation>
    <scope>NUCLEOTIDE SEQUENCE [LARGE SCALE GENOMIC DNA]</scope>
    <source>
        <strain evidence="1 2">F0542</strain>
    </source>
</reference>
<dbReference type="EMBL" id="AWSE01000003">
    <property type="protein sequence ID" value="ERH25941.1"/>
    <property type="molecule type" value="Genomic_DNA"/>
</dbReference>
<name>U1QVJ8_9ACTO</name>
<accession>U1QVJ8</accession>
<dbReference type="Proteomes" id="UP000016536">
    <property type="component" value="Unassembled WGS sequence"/>
</dbReference>
<dbReference type="HOGENOM" id="CLU_3003674_0_0_11"/>